<dbReference type="SUPFAM" id="SSF53335">
    <property type="entry name" value="S-adenosyl-L-methionine-dependent methyltransferases"/>
    <property type="match status" value="1"/>
</dbReference>
<dbReference type="GO" id="GO:0008171">
    <property type="term" value="F:O-methyltransferase activity"/>
    <property type="evidence" value="ECO:0007669"/>
    <property type="project" value="InterPro"/>
</dbReference>
<dbReference type="Gene3D" id="3.40.50.150">
    <property type="entry name" value="Vaccinia Virus protein VP39"/>
    <property type="match status" value="1"/>
</dbReference>
<proteinExistence type="predicted"/>
<dbReference type="PROSITE" id="PS51682">
    <property type="entry name" value="SAM_OMT_I"/>
    <property type="match status" value="1"/>
</dbReference>
<dbReference type="InterPro" id="IPR029063">
    <property type="entry name" value="SAM-dependent_MTases_sf"/>
</dbReference>
<dbReference type="InterPro" id="IPR002935">
    <property type="entry name" value="SAM_O-MeTrfase"/>
</dbReference>
<gene>
    <name evidence="4" type="ORF">DI536_15780</name>
</gene>
<evidence type="ECO:0000256" key="3">
    <source>
        <dbReference type="ARBA" id="ARBA00022691"/>
    </source>
</evidence>
<evidence type="ECO:0000256" key="1">
    <source>
        <dbReference type="ARBA" id="ARBA00022603"/>
    </source>
</evidence>
<dbReference type="GO" id="GO:0032259">
    <property type="term" value="P:methylation"/>
    <property type="evidence" value="ECO:0007669"/>
    <property type="project" value="UniProtKB-KW"/>
</dbReference>
<protein>
    <submittedName>
        <fullName evidence="4">O-methyltransferase</fullName>
    </submittedName>
</protein>
<dbReference type="Proteomes" id="UP000249061">
    <property type="component" value="Unassembled WGS sequence"/>
</dbReference>
<dbReference type="InterPro" id="IPR050362">
    <property type="entry name" value="Cation-dep_OMT"/>
</dbReference>
<dbReference type="AlphaFoldDB" id="A0A2W5TA12"/>
<keyword evidence="1 4" id="KW-0489">Methyltransferase</keyword>
<organism evidence="4 5">
    <name type="scientific">Archangium gephyra</name>
    <dbReference type="NCBI Taxonomy" id="48"/>
    <lineage>
        <taxon>Bacteria</taxon>
        <taxon>Pseudomonadati</taxon>
        <taxon>Myxococcota</taxon>
        <taxon>Myxococcia</taxon>
        <taxon>Myxococcales</taxon>
        <taxon>Cystobacterineae</taxon>
        <taxon>Archangiaceae</taxon>
        <taxon>Archangium</taxon>
    </lineage>
</organism>
<dbReference type="GO" id="GO:0008757">
    <property type="term" value="F:S-adenosylmethionine-dependent methyltransferase activity"/>
    <property type="evidence" value="ECO:0007669"/>
    <property type="project" value="TreeGrafter"/>
</dbReference>
<keyword evidence="3" id="KW-0949">S-adenosyl-L-methionine</keyword>
<dbReference type="EMBL" id="QFQP01000012">
    <property type="protein sequence ID" value="PZR12360.1"/>
    <property type="molecule type" value="Genomic_DNA"/>
</dbReference>
<dbReference type="PANTHER" id="PTHR10509:SF14">
    <property type="entry name" value="CAFFEOYL-COA O-METHYLTRANSFERASE 3-RELATED"/>
    <property type="match status" value="1"/>
</dbReference>
<dbReference type="CDD" id="cd02440">
    <property type="entry name" value="AdoMet_MTases"/>
    <property type="match status" value="1"/>
</dbReference>
<comment type="caution">
    <text evidence="4">The sequence shown here is derived from an EMBL/GenBank/DDBJ whole genome shotgun (WGS) entry which is preliminary data.</text>
</comment>
<reference evidence="4 5" key="1">
    <citation type="submission" date="2017-08" db="EMBL/GenBank/DDBJ databases">
        <title>Infants hospitalized years apart are colonized by the same room-sourced microbial strains.</title>
        <authorList>
            <person name="Brooks B."/>
            <person name="Olm M.R."/>
            <person name="Firek B.A."/>
            <person name="Baker R."/>
            <person name="Thomas B.C."/>
            <person name="Morowitz M.J."/>
            <person name="Banfield J.F."/>
        </authorList>
    </citation>
    <scope>NUCLEOTIDE SEQUENCE [LARGE SCALE GENOMIC DNA]</scope>
    <source>
        <strain evidence="4">S2_003_000_R2_14</strain>
    </source>
</reference>
<dbReference type="Pfam" id="PF01596">
    <property type="entry name" value="Methyltransf_3"/>
    <property type="match status" value="1"/>
</dbReference>
<evidence type="ECO:0000313" key="5">
    <source>
        <dbReference type="Proteomes" id="UP000249061"/>
    </source>
</evidence>
<evidence type="ECO:0000313" key="4">
    <source>
        <dbReference type="EMBL" id="PZR12360.1"/>
    </source>
</evidence>
<accession>A0A2W5TA12</accession>
<dbReference type="PANTHER" id="PTHR10509">
    <property type="entry name" value="O-METHYLTRANSFERASE-RELATED"/>
    <property type="match status" value="1"/>
</dbReference>
<name>A0A2W5TA12_9BACT</name>
<sequence length="217" mass="23871">MADNDSRGGLVYFTRALLDWTTELHAPHDEALKYAFDAPAKNEMPAIQLAPSEAKLTELLLRLAGAKRVVEVGTLAGYSAVRLARALPADGHVHTIEYDARHAEVARDVLRTAGEERRVTVHVGAGVDVLPTLEKFGPFDAMFIDADKENYDAYGRWAAKHLRTGGLLIGDNVFLFGDLLDDTPRAAAMRRFHEEATQHFDTVTIPTPDGLLLGIKR</sequence>
<keyword evidence="2 4" id="KW-0808">Transferase</keyword>
<evidence type="ECO:0000256" key="2">
    <source>
        <dbReference type="ARBA" id="ARBA00022679"/>
    </source>
</evidence>